<dbReference type="SUPFAM" id="SSF48371">
    <property type="entry name" value="ARM repeat"/>
    <property type="match status" value="1"/>
</dbReference>
<keyword evidence="2" id="KW-1185">Reference proteome</keyword>
<reference evidence="1 2" key="1">
    <citation type="submission" date="2024-04" db="EMBL/GenBank/DDBJ databases">
        <title>Tritrichomonas musculus Genome.</title>
        <authorList>
            <person name="Alves-Ferreira E."/>
            <person name="Grigg M."/>
            <person name="Lorenzi H."/>
            <person name="Galac M."/>
        </authorList>
    </citation>
    <scope>NUCLEOTIDE SEQUENCE [LARGE SCALE GENOMIC DNA]</scope>
    <source>
        <strain evidence="1 2">EAF2021</strain>
    </source>
</reference>
<dbReference type="Gene3D" id="1.25.10.10">
    <property type="entry name" value="Leucine-rich Repeat Variant"/>
    <property type="match status" value="1"/>
</dbReference>
<dbReference type="InterPro" id="IPR011989">
    <property type="entry name" value="ARM-like"/>
</dbReference>
<evidence type="ECO:0000313" key="1">
    <source>
        <dbReference type="EMBL" id="KAK8885929.1"/>
    </source>
</evidence>
<evidence type="ECO:0000313" key="2">
    <source>
        <dbReference type="Proteomes" id="UP001470230"/>
    </source>
</evidence>
<dbReference type="Proteomes" id="UP001470230">
    <property type="component" value="Unassembled WGS sequence"/>
</dbReference>
<organism evidence="1 2">
    <name type="scientific">Tritrichomonas musculus</name>
    <dbReference type="NCBI Taxonomy" id="1915356"/>
    <lineage>
        <taxon>Eukaryota</taxon>
        <taxon>Metamonada</taxon>
        <taxon>Parabasalia</taxon>
        <taxon>Tritrichomonadida</taxon>
        <taxon>Tritrichomonadidae</taxon>
        <taxon>Tritrichomonas</taxon>
    </lineage>
</organism>
<dbReference type="EMBL" id="JAPFFF010000007">
    <property type="protein sequence ID" value="KAK8885929.1"/>
    <property type="molecule type" value="Genomic_DNA"/>
</dbReference>
<dbReference type="InterPro" id="IPR016024">
    <property type="entry name" value="ARM-type_fold"/>
</dbReference>
<accession>A0ABR2K470</accession>
<name>A0ABR2K470_9EUKA</name>
<protein>
    <submittedName>
        <fullName evidence="1">Uncharacterized protein</fullName>
    </submittedName>
</protein>
<proteinExistence type="predicted"/>
<comment type="caution">
    <text evidence="1">The sequence shown here is derived from an EMBL/GenBank/DDBJ whole genome shotgun (WGS) entry which is preliminary data.</text>
</comment>
<sequence>MCYLYKEEHNFRSNNIIVKNEQQNSNEQQNLNDQILQTLSSNNNDMSKLTAFVEAWQTKNIDFIKNIFLGYHFPFDACLQSLFDSNVLLALNEITINITNHPNISFYALETIYRLTTIHEECMNFFLSPQIQLQNFIKDLLYNSAKGSPIDEPILLICAQFCYYICYQYPERIELLQKIQMFETFILFMKSSFDDYLDNGDGSCTKQIEIEKYIIKTMNIIIMEGKNNNEQEFRNAMSIIYFNIFNYEKRDRAFLYEPACDLFQHIIMKNPQFISILDTFDILKKLNFLICESEYSTLELVPIFKLLGNILSYYHKDYDLILQEDKSNHNLNSSHNDNSNQNDNRNHNVKSVADIIHELALQIDGSSVFGYLTDDYDSLNSEEYDPIYTNIFFLLSHLFIELDHIPDDICINPLLEVVKKVMDEGRSELKCKMLYFFSEYCKLSAPKDLAILLDSEFFQTLFDYLETYDDKVCYKFLDLIDCFISKYGRYGFESENIKRMLNETVPEFILHLLQDCISEQVELKAKLIMKNNYDNYVPLCNK</sequence>
<gene>
    <name evidence="1" type="ORF">M9Y10_041387</name>
</gene>